<feature type="compositionally biased region" description="Low complexity" evidence="1">
    <location>
        <begin position="128"/>
        <end position="138"/>
    </location>
</feature>
<keyword evidence="3" id="KW-1185">Reference proteome</keyword>
<organism evidence="2 3">
    <name type="scientific">Leptosia nina</name>
    <dbReference type="NCBI Taxonomy" id="320188"/>
    <lineage>
        <taxon>Eukaryota</taxon>
        <taxon>Metazoa</taxon>
        <taxon>Ecdysozoa</taxon>
        <taxon>Arthropoda</taxon>
        <taxon>Hexapoda</taxon>
        <taxon>Insecta</taxon>
        <taxon>Pterygota</taxon>
        <taxon>Neoptera</taxon>
        <taxon>Endopterygota</taxon>
        <taxon>Lepidoptera</taxon>
        <taxon>Glossata</taxon>
        <taxon>Ditrysia</taxon>
        <taxon>Papilionoidea</taxon>
        <taxon>Pieridae</taxon>
        <taxon>Pierinae</taxon>
        <taxon>Leptosia</taxon>
    </lineage>
</organism>
<dbReference type="EMBL" id="CAVLEF010000098">
    <property type="protein sequence ID" value="CAK1550851.1"/>
    <property type="molecule type" value="Genomic_DNA"/>
</dbReference>
<comment type="caution">
    <text evidence="2">The sequence shown here is derived from an EMBL/GenBank/DDBJ whole genome shotgun (WGS) entry which is preliminary data.</text>
</comment>
<gene>
    <name evidence="2" type="ORF">LNINA_LOCUS10043</name>
</gene>
<feature type="compositionally biased region" description="Pro residues" evidence="1">
    <location>
        <begin position="157"/>
        <end position="168"/>
    </location>
</feature>
<protein>
    <submittedName>
        <fullName evidence="2">Uncharacterized protein</fullName>
    </submittedName>
</protein>
<feature type="compositionally biased region" description="Low complexity" evidence="1">
    <location>
        <begin position="62"/>
        <end position="80"/>
    </location>
</feature>
<feature type="compositionally biased region" description="Low complexity" evidence="1">
    <location>
        <begin position="99"/>
        <end position="109"/>
    </location>
</feature>
<reference evidence="2 3" key="1">
    <citation type="submission" date="2023-11" db="EMBL/GenBank/DDBJ databases">
        <authorList>
            <person name="Okamura Y."/>
        </authorList>
    </citation>
    <scope>NUCLEOTIDE SEQUENCE [LARGE SCALE GENOMIC DNA]</scope>
</reference>
<evidence type="ECO:0000313" key="3">
    <source>
        <dbReference type="Proteomes" id="UP001497472"/>
    </source>
</evidence>
<proteinExistence type="predicted"/>
<accession>A0AAV1JRZ5</accession>
<evidence type="ECO:0000313" key="2">
    <source>
        <dbReference type="EMBL" id="CAK1550851.1"/>
    </source>
</evidence>
<name>A0AAV1JRZ5_9NEOP</name>
<feature type="compositionally biased region" description="Low complexity" evidence="1">
    <location>
        <begin position="38"/>
        <end position="53"/>
    </location>
</feature>
<dbReference type="Proteomes" id="UP001497472">
    <property type="component" value="Unassembled WGS sequence"/>
</dbReference>
<feature type="region of interest" description="Disordered" evidence="1">
    <location>
        <begin position="38"/>
        <end position="185"/>
    </location>
</feature>
<sequence>MERDIKMLGLEDRLILEILRKDHPEVFLNIKNEVATRAASTSLSSLPSHAASPCVDVTVPETATPRSPSPRSRAASDAATIRNAVCVPPSPLSAEHSDSPMSECISSSSDSDESFKTVTGKRKKKRSAPQAPQASPPAKRTPAPVAPQPLMSLVIEPPSPSVEPPTPSVAPQRGPKSPPPVVPEDNLYLHPLKTLTAAERFSFTSHCQQQRALSISRTRTVIKICE</sequence>
<dbReference type="AlphaFoldDB" id="A0AAV1JRZ5"/>
<evidence type="ECO:0000256" key="1">
    <source>
        <dbReference type="SAM" id="MobiDB-lite"/>
    </source>
</evidence>